<comment type="subcellular location">
    <subcellularLocation>
        <location evidence="1">Nucleus</location>
    </subcellularLocation>
</comment>
<reference evidence="7" key="1">
    <citation type="submission" date="2025-08" db="UniProtKB">
        <authorList>
            <consortium name="Ensembl"/>
        </authorList>
    </citation>
    <scope>IDENTIFICATION</scope>
</reference>
<dbReference type="Proteomes" id="UP000694569">
    <property type="component" value="Unplaced"/>
</dbReference>
<gene>
    <name evidence="7" type="primary">SUDS3</name>
</gene>
<evidence type="ECO:0000256" key="5">
    <source>
        <dbReference type="ARBA" id="ARBA00023242"/>
    </source>
</evidence>
<keyword evidence="5" id="KW-0539">Nucleus</keyword>
<name>A0A8C5LPM7_9ANUR</name>
<dbReference type="OrthoDB" id="70376at2759"/>
<dbReference type="PANTHER" id="PTHR21964">
    <property type="entry name" value="BREAST CANCER METASTASIS-SUPPRESSOR 1"/>
    <property type="match status" value="1"/>
</dbReference>
<evidence type="ECO:0000256" key="1">
    <source>
        <dbReference type="ARBA" id="ARBA00004123"/>
    </source>
</evidence>
<accession>A0A8C5LPM7</accession>
<sequence length="311" mass="36648">LRCASDWLLNPAKFSDAKADTYYLPQHTLQALLHDTEDASETDLAKHDNVDYVEMKEQMYQDKLASLKRQLQQLQEGTLQEYQKRMKKLDQQYKERLRNAELFLQLETEQVERNYIKEKKAAVKEFEDKKIELKENLIAELEEKKKMIENEKITMELTGDSMEVKPIMTRKLRRRPNDPVPIPDKRRKPLNYLLTDEQIMEDLRTLNKLKSPKRPVSPSTPEQLPTAPVESPVLRFEARIEDGKLYYDKRWYHKSQAIYLESKDISKLSCVISSVGTNEIWVRKSSDSTKMRIYLGQLHKGTFVIRRRSAA</sequence>
<evidence type="ECO:0000313" key="7">
    <source>
        <dbReference type="Ensembl" id="ENSLLEP00000002564.1"/>
    </source>
</evidence>
<evidence type="ECO:0000256" key="6">
    <source>
        <dbReference type="SAM" id="Coils"/>
    </source>
</evidence>
<evidence type="ECO:0000256" key="2">
    <source>
        <dbReference type="ARBA" id="ARBA00022491"/>
    </source>
</evidence>
<dbReference type="SMART" id="SM01401">
    <property type="entry name" value="Sds3"/>
    <property type="match status" value="1"/>
</dbReference>
<reference evidence="7" key="2">
    <citation type="submission" date="2025-09" db="UniProtKB">
        <authorList>
            <consortium name="Ensembl"/>
        </authorList>
    </citation>
    <scope>IDENTIFICATION</scope>
</reference>
<evidence type="ECO:0000256" key="4">
    <source>
        <dbReference type="ARBA" id="ARBA00023163"/>
    </source>
</evidence>
<dbReference type="AlphaFoldDB" id="A0A8C5LPM7"/>
<keyword evidence="3" id="KW-0805">Transcription regulation</keyword>
<evidence type="ECO:0000313" key="8">
    <source>
        <dbReference type="Proteomes" id="UP000694569"/>
    </source>
</evidence>
<evidence type="ECO:0000256" key="3">
    <source>
        <dbReference type="ARBA" id="ARBA00023015"/>
    </source>
</evidence>
<dbReference type="GeneTree" id="ENSGT00910000144281"/>
<dbReference type="GO" id="GO:0010468">
    <property type="term" value="P:regulation of gene expression"/>
    <property type="evidence" value="ECO:0007669"/>
    <property type="project" value="UniProtKB-ARBA"/>
</dbReference>
<organism evidence="7 8">
    <name type="scientific">Leptobrachium leishanense</name>
    <name type="common">Leishan spiny toad</name>
    <dbReference type="NCBI Taxonomy" id="445787"/>
    <lineage>
        <taxon>Eukaryota</taxon>
        <taxon>Metazoa</taxon>
        <taxon>Chordata</taxon>
        <taxon>Craniata</taxon>
        <taxon>Vertebrata</taxon>
        <taxon>Euteleostomi</taxon>
        <taxon>Amphibia</taxon>
        <taxon>Batrachia</taxon>
        <taxon>Anura</taxon>
        <taxon>Pelobatoidea</taxon>
        <taxon>Megophryidae</taxon>
        <taxon>Leptobrachium</taxon>
    </lineage>
</organism>
<keyword evidence="2" id="KW-0678">Repressor</keyword>
<protein>
    <submittedName>
        <fullName evidence="7">SDS3 homolog, SIN3A corepressor complex component</fullName>
    </submittedName>
</protein>
<proteinExistence type="predicted"/>
<dbReference type="GO" id="GO:0005654">
    <property type="term" value="C:nucleoplasm"/>
    <property type="evidence" value="ECO:0007669"/>
    <property type="project" value="UniProtKB-ARBA"/>
</dbReference>
<dbReference type="Ensembl" id="ENSLLET00000002679.1">
    <property type="protein sequence ID" value="ENSLLEP00000002564.1"/>
    <property type="gene ID" value="ENSLLEG00000001654.1"/>
</dbReference>
<dbReference type="InterPro" id="IPR013907">
    <property type="entry name" value="Sds3"/>
</dbReference>
<keyword evidence="6" id="KW-0175">Coiled coil</keyword>
<dbReference type="Pfam" id="PF08598">
    <property type="entry name" value="Sds3"/>
    <property type="match status" value="1"/>
</dbReference>
<keyword evidence="8" id="KW-1185">Reference proteome</keyword>
<keyword evidence="4" id="KW-0804">Transcription</keyword>
<feature type="coiled-coil region" evidence="6">
    <location>
        <begin position="57"/>
        <end position="158"/>
    </location>
</feature>